<feature type="signal peptide" evidence="1">
    <location>
        <begin position="1"/>
        <end position="24"/>
    </location>
</feature>
<evidence type="ECO:0000313" key="2">
    <source>
        <dbReference type="EMBL" id="KIK54913.1"/>
    </source>
</evidence>
<keyword evidence="1" id="KW-0732">Signal</keyword>
<feature type="chain" id="PRO_5002220332" description="Alpha-galactosidase" evidence="1">
    <location>
        <begin position="25"/>
        <end position="181"/>
    </location>
</feature>
<gene>
    <name evidence="2" type="ORF">GYMLUDRAFT_176451</name>
</gene>
<dbReference type="EMBL" id="KN834811">
    <property type="protein sequence ID" value="KIK54913.1"/>
    <property type="molecule type" value="Genomic_DNA"/>
</dbReference>
<feature type="non-terminal residue" evidence="2">
    <location>
        <position position="1"/>
    </location>
</feature>
<name>A0A0D0CIV9_9AGAR</name>
<evidence type="ECO:0008006" key="4">
    <source>
        <dbReference type="Google" id="ProtNLM"/>
    </source>
</evidence>
<keyword evidence="3" id="KW-1185">Reference proteome</keyword>
<reference evidence="2 3" key="1">
    <citation type="submission" date="2014-04" db="EMBL/GenBank/DDBJ databases">
        <title>Evolutionary Origins and Diversification of the Mycorrhizal Mutualists.</title>
        <authorList>
            <consortium name="DOE Joint Genome Institute"/>
            <consortium name="Mycorrhizal Genomics Consortium"/>
            <person name="Kohler A."/>
            <person name="Kuo A."/>
            <person name="Nagy L.G."/>
            <person name="Floudas D."/>
            <person name="Copeland A."/>
            <person name="Barry K.W."/>
            <person name="Cichocki N."/>
            <person name="Veneault-Fourrey C."/>
            <person name="LaButti K."/>
            <person name="Lindquist E.A."/>
            <person name="Lipzen A."/>
            <person name="Lundell T."/>
            <person name="Morin E."/>
            <person name="Murat C."/>
            <person name="Riley R."/>
            <person name="Ohm R."/>
            <person name="Sun H."/>
            <person name="Tunlid A."/>
            <person name="Henrissat B."/>
            <person name="Grigoriev I.V."/>
            <person name="Hibbett D.S."/>
            <person name="Martin F."/>
        </authorList>
    </citation>
    <scope>NUCLEOTIDE SEQUENCE [LARGE SCALE GENOMIC DNA]</scope>
    <source>
        <strain evidence="2 3">FD-317 M1</strain>
    </source>
</reference>
<evidence type="ECO:0000256" key="1">
    <source>
        <dbReference type="SAM" id="SignalP"/>
    </source>
</evidence>
<dbReference type="OrthoDB" id="2669721at2759"/>
<accession>A0A0D0CIV9</accession>
<sequence>QQFGTILLGLQLAAIHCLSEGASARLYHDKKLWDLDDMIKSLGNDLLDMVYDDIWCGQDSWDLADRVGMTEDNGAVSMSLDGVQLYQNKKLDCWIGIWINQDYAPSHYFKKKQILLNVTIPGPNKPKHTNSFLFPGLYHLSTLQHENGGKGIRVWDARKRIHTSWYKLDIPVSINGVILGS</sequence>
<evidence type="ECO:0000313" key="3">
    <source>
        <dbReference type="Proteomes" id="UP000053593"/>
    </source>
</evidence>
<organism evidence="2 3">
    <name type="scientific">Collybiopsis luxurians FD-317 M1</name>
    <dbReference type="NCBI Taxonomy" id="944289"/>
    <lineage>
        <taxon>Eukaryota</taxon>
        <taxon>Fungi</taxon>
        <taxon>Dikarya</taxon>
        <taxon>Basidiomycota</taxon>
        <taxon>Agaricomycotina</taxon>
        <taxon>Agaricomycetes</taxon>
        <taxon>Agaricomycetidae</taxon>
        <taxon>Agaricales</taxon>
        <taxon>Marasmiineae</taxon>
        <taxon>Omphalotaceae</taxon>
        <taxon>Collybiopsis</taxon>
        <taxon>Collybiopsis luxurians</taxon>
    </lineage>
</organism>
<dbReference type="Proteomes" id="UP000053593">
    <property type="component" value="Unassembled WGS sequence"/>
</dbReference>
<protein>
    <recommendedName>
        <fullName evidence="4">Alpha-galactosidase</fullName>
    </recommendedName>
</protein>
<dbReference type="AlphaFoldDB" id="A0A0D0CIV9"/>
<dbReference type="HOGENOM" id="CLU_007337_1_2_1"/>
<proteinExistence type="predicted"/>